<evidence type="ECO:0000256" key="13">
    <source>
        <dbReference type="ARBA" id="ARBA00023268"/>
    </source>
</evidence>
<dbReference type="InterPro" id="IPR000631">
    <property type="entry name" value="CARKD"/>
</dbReference>
<feature type="binding site" evidence="18">
    <location>
        <position position="61"/>
    </location>
    <ligand>
        <name>K(+)</name>
        <dbReference type="ChEBI" id="CHEBI:29103"/>
    </ligand>
</feature>
<evidence type="ECO:0000256" key="19">
    <source>
        <dbReference type="PIRNR" id="PIRNR017184"/>
    </source>
</evidence>
<comment type="cofactor">
    <cofactor evidence="18 19">
        <name>K(+)</name>
        <dbReference type="ChEBI" id="CHEBI:29103"/>
    </cofactor>
    <text evidence="18 19">Binds 1 potassium ion per subunit.</text>
</comment>
<accession>A0A3N2BEC4</accession>
<reference evidence="22 23" key="1">
    <citation type="submission" date="2018-11" db="EMBL/GenBank/DDBJ databases">
        <title>Sequencing the genomes of 1000 actinobacteria strains.</title>
        <authorList>
            <person name="Klenk H.-P."/>
        </authorList>
    </citation>
    <scope>NUCLEOTIDE SEQUENCE [LARGE SCALE GENOMIC DNA]</scope>
    <source>
        <strain evidence="22 23">DSM 11294</strain>
    </source>
</reference>
<name>A0A3N2BEC4_9MICO</name>
<feature type="domain" description="YjeF N-terminal" evidence="21">
    <location>
        <begin position="6"/>
        <end position="225"/>
    </location>
</feature>
<comment type="similarity">
    <text evidence="18">Belongs to the NnrE/AIBP family.</text>
</comment>
<dbReference type="OrthoDB" id="9806925at2"/>
<comment type="function">
    <text evidence="17">Catalyzes the dehydration of the S-form of NAD(P)HX at the expense of ADP, which is converted to AMP. Together with NAD(P)HX epimerase, which catalyzes the epimerization of the S- and R-forms, the enzyme allows the repair of both epimers of NAD(P)HX, a damaged form of NAD(P)H that is a result of enzymatic or heat-dependent hydration.</text>
</comment>
<keyword evidence="7 17" id="KW-0067">ATP-binding</keyword>
<dbReference type="GO" id="GO:0110051">
    <property type="term" value="P:metabolite repair"/>
    <property type="evidence" value="ECO:0007669"/>
    <property type="project" value="TreeGrafter"/>
</dbReference>
<comment type="caution">
    <text evidence="18">Lacks conserved residue(s) required for the propagation of feature annotation.</text>
</comment>
<organism evidence="22 23">
    <name type="scientific">Bogoriella caseilytica</name>
    <dbReference type="NCBI Taxonomy" id="56055"/>
    <lineage>
        <taxon>Bacteria</taxon>
        <taxon>Bacillati</taxon>
        <taxon>Actinomycetota</taxon>
        <taxon>Actinomycetes</taxon>
        <taxon>Micrococcales</taxon>
        <taxon>Bogoriellaceae</taxon>
        <taxon>Bogoriella</taxon>
    </lineage>
</organism>
<comment type="similarity">
    <text evidence="3 19">In the N-terminal section; belongs to the NnrE/AIBP family.</text>
</comment>
<proteinExistence type="inferred from homology"/>
<comment type="subunit">
    <text evidence="17">Homotetramer.</text>
</comment>
<evidence type="ECO:0000256" key="15">
    <source>
        <dbReference type="ARBA" id="ARBA00048238"/>
    </source>
</evidence>
<feature type="binding site" evidence="17">
    <location>
        <position position="367"/>
    </location>
    <ligand>
        <name>(6S)-NADPHX</name>
        <dbReference type="ChEBI" id="CHEBI:64076"/>
    </ligand>
</feature>
<evidence type="ECO:0000256" key="17">
    <source>
        <dbReference type="HAMAP-Rule" id="MF_01965"/>
    </source>
</evidence>
<keyword evidence="5 18" id="KW-0479">Metal-binding</keyword>
<dbReference type="InterPro" id="IPR029056">
    <property type="entry name" value="Ribokinase-like"/>
</dbReference>
<evidence type="ECO:0000256" key="10">
    <source>
        <dbReference type="ARBA" id="ARBA00023027"/>
    </source>
</evidence>
<comment type="caution">
    <text evidence="22">The sequence shown here is derived from an EMBL/GenBank/DDBJ whole genome shotgun (WGS) entry which is preliminary data.</text>
</comment>
<gene>
    <name evidence="17" type="primary">nnrD</name>
    <name evidence="18" type="synonym">nnrE</name>
    <name evidence="22" type="ORF">EDD31_1969</name>
</gene>
<dbReference type="InterPro" id="IPR017953">
    <property type="entry name" value="Carbohydrate_kinase_pred_CS"/>
</dbReference>
<dbReference type="EC" id="4.2.1.136" evidence="19"/>
<dbReference type="AlphaFoldDB" id="A0A3N2BEC4"/>
<dbReference type="GO" id="GO:0046496">
    <property type="term" value="P:nicotinamide nucleotide metabolic process"/>
    <property type="evidence" value="ECO:0007669"/>
    <property type="project" value="UniProtKB-UniRule"/>
</dbReference>
<comment type="catalytic activity">
    <reaction evidence="2 18 19">
        <text>(6R)-NADPHX = (6S)-NADPHX</text>
        <dbReference type="Rhea" id="RHEA:32227"/>
        <dbReference type="ChEBI" id="CHEBI:64076"/>
        <dbReference type="ChEBI" id="CHEBI:64077"/>
        <dbReference type="EC" id="5.1.99.6"/>
    </reaction>
</comment>
<keyword evidence="8 17" id="KW-0521">NADP</keyword>
<feature type="binding site" evidence="18">
    <location>
        <begin position="130"/>
        <end position="136"/>
    </location>
    <ligand>
        <name>(6S)-NADPHX</name>
        <dbReference type="ChEBI" id="CHEBI:64076"/>
    </ligand>
</feature>
<feature type="binding site" evidence="17">
    <location>
        <position position="265"/>
    </location>
    <ligand>
        <name>(6S)-NADPHX</name>
        <dbReference type="ChEBI" id="CHEBI:64076"/>
    </ligand>
</feature>
<dbReference type="HAMAP" id="MF_01966">
    <property type="entry name" value="NADHX_epimerase"/>
    <property type="match status" value="1"/>
</dbReference>
<dbReference type="Pfam" id="PF01256">
    <property type="entry name" value="Carb_kinase"/>
    <property type="match status" value="1"/>
</dbReference>
<evidence type="ECO:0000256" key="12">
    <source>
        <dbReference type="ARBA" id="ARBA00023239"/>
    </source>
</evidence>
<evidence type="ECO:0000256" key="2">
    <source>
        <dbReference type="ARBA" id="ARBA00000909"/>
    </source>
</evidence>
<dbReference type="Gene3D" id="3.40.50.10260">
    <property type="entry name" value="YjeF N-terminal domain"/>
    <property type="match status" value="1"/>
</dbReference>
<evidence type="ECO:0000256" key="7">
    <source>
        <dbReference type="ARBA" id="ARBA00022840"/>
    </source>
</evidence>
<dbReference type="GO" id="GO:0046872">
    <property type="term" value="F:metal ion binding"/>
    <property type="evidence" value="ECO:0007669"/>
    <property type="project" value="UniProtKB-UniRule"/>
</dbReference>
<evidence type="ECO:0000256" key="5">
    <source>
        <dbReference type="ARBA" id="ARBA00022723"/>
    </source>
</evidence>
<comment type="catalytic activity">
    <reaction evidence="16 17 19">
        <text>(6S)-NADPHX + ADP = AMP + phosphate + NADPH + H(+)</text>
        <dbReference type="Rhea" id="RHEA:32235"/>
        <dbReference type="ChEBI" id="CHEBI:15378"/>
        <dbReference type="ChEBI" id="CHEBI:43474"/>
        <dbReference type="ChEBI" id="CHEBI:57783"/>
        <dbReference type="ChEBI" id="CHEBI:64076"/>
        <dbReference type="ChEBI" id="CHEBI:456215"/>
        <dbReference type="ChEBI" id="CHEBI:456216"/>
        <dbReference type="EC" id="4.2.1.136"/>
    </reaction>
</comment>
<evidence type="ECO:0000313" key="23">
    <source>
        <dbReference type="Proteomes" id="UP000280668"/>
    </source>
</evidence>
<feature type="domain" description="YjeF C-terminal" evidence="20">
    <location>
        <begin position="230"/>
        <end position="522"/>
    </location>
</feature>
<feature type="binding site" evidence="17">
    <location>
        <position position="315"/>
    </location>
    <ligand>
        <name>(6S)-NADPHX</name>
        <dbReference type="ChEBI" id="CHEBI:64076"/>
    </ligand>
</feature>
<keyword evidence="10 17" id="KW-0520">NAD</keyword>
<evidence type="ECO:0000256" key="16">
    <source>
        <dbReference type="ARBA" id="ARBA00049209"/>
    </source>
</evidence>
<keyword evidence="23" id="KW-1185">Reference proteome</keyword>
<comment type="function">
    <text evidence="18">Catalyzes the epimerization of the S- and R-forms of NAD(P)HX, a damaged form of NAD(P)H that is a result of enzymatic or heat-dependent hydration. This is a prerequisite for the S-specific NAD(P)H-hydrate dehydratase to allow the repair of both epimers of NAD(P)HX.</text>
</comment>
<evidence type="ECO:0000256" key="11">
    <source>
        <dbReference type="ARBA" id="ARBA00023235"/>
    </source>
</evidence>
<dbReference type="PROSITE" id="PS01050">
    <property type="entry name" value="YJEF_C_2"/>
    <property type="match status" value="1"/>
</dbReference>
<evidence type="ECO:0000256" key="14">
    <source>
        <dbReference type="ARBA" id="ARBA00025153"/>
    </source>
</evidence>
<feature type="binding site" evidence="18">
    <location>
        <begin position="60"/>
        <end position="64"/>
    </location>
    <ligand>
        <name>(6S)-NADPHX</name>
        <dbReference type="ChEBI" id="CHEBI:64076"/>
    </ligand>
</feature>
<dbReference type="GO" id="GO:0016301">
    <property type="term" value="F:kinase activity"/>
    <property type="evidence" value="ECO:0007669"/>
    <property type="project" value="UniProtKB-KW"/>
</dbReference>
<feature type="binding site" evidence="17">
    <location>
        <position position="438"/>
    </location>
    <ligand>
        <name>AMP</name>
        <dbReference type="ChEBI" id="CHEBI:456215"/>
    </ligand>
</feature>
<comment type="catalytic activity">
    <reaction evidence="1 18 19">
        <text>(6R)-NADHX = (6S)-NADHX</text>
        <dbReference type="Rhea" id="RHEA:32215"/>
        <dbReference type="ChEBI" id="CHEBI:64074"/>
        <dbReference type="ChEBI" id="CHEBI:64075"/>
        <dbReference type="EC" id="5.1.99.6"/>
    </reaction>
</comment>
<evidence type="ECO:0000256" key="4">
    <source>
        <dbReference type="ARBA" id="ARBA00009524"/>
    </source>
</evidence>
<feature type="binding site" evidence="18">
    <location>
        <position position="168"/>
    </location>
    <ligand>
        <name>(6S)-NADPHX</name>
        <dbReference type="ChEBI" id="CHEBI:64076"/>
    </ligand>
</feature>
<dbReference type="EC" id="5.1.99.6" evidence="19"/>
<keyword evidence="11 18" id="KW-0413">Isomerase</keyword>
<feature type="binding site" evidence="18">
    <location>
        <position position="171"/>
    </location>
    <ligand>
        <name>K(+)</name>
        <dbReference type="ChEBI" id="CHEBI:29103"/>
    </ligand>
</feature>
<comment type="similarity">
    <text evidence="17">Belongs to the NnrD/CARKD family.</text>
</comment>
<dbReference type="GO" id="GO:0052855">
    <property type="term" value="F:ADP-dependent NAD(P)H-hydrate dehydratase activity"/>
    <property type="evidence" value="ECO:0007669"/>
    <property type="project" value="UniProtKB-UniRule"/>
</dbReference>
<evidence type="ECO:0000313" key="22">
    <source>
        <dbReference type="EMBL" id="ROR73582.1"/>
    </source>
</evidence>
<feature type="binding site" evidence="17">
    <location>
        <begin position="409"/>
        <end position="413"/>
    </location>
    <ligand>
        <name>AMP</name>
        <dbReference type="ChEBI" id="CHEBI:456215"/>
    </ligand>
</feature>
<dbReference type="InterPro" id="IPR004443">
    <property type="entry name" value="YjeF_N_dom"/>
</dbReference>
<dbReference type="SUPFAM" id="SSF64153">
    <property type="entry name" value="YjeF N-terminal domain-like"/>
    <property type="match status" value="1"/>
</dbReference>
<evidence type="ECO:0000256" key="18">
    <source>
        <dbReference type="HAMAP-Rule" id="MF_01966"/>
    </source>
</evidence>
<protein>
    <recommendedName>
        <fullName evidence="19">Bifunctional NAD(P)H-hydrate repair enzyme</fullName>
    </recommendedName>
    <alternativeName>
        <fullName evidence="19">Nicotinamide nucleotide repair protein</fullName>
    </alternativeName>
    <domain>
        <recommendedName>
            <fullName evidence="19">ADP-dependent (S)-NAD(P)H-hydrate dehydratase</fullName>
            <ecNumber evidence="19">4.2.1.136</ecNumber>
        </recommendedName>
        <alternativeName>
            <fullName evidence="19">ADP-dependent NAD(P)HX dehydratase</fullName>
        </alternativeName>
    </domain>
    <domain>
        <recommendedName>
            <fullName evidence="19">NAD(P)H-hydrate epimerase</fullName>
            <ecNumber evidence="19">5.1.99.6</ecNumber>
        </recommendedName>
    </domain>
</protein>
<comment type="cofactor">
    <cofactor evidence="17">
        <name>Mg(2+)</name>
        <dbReference type="ChEBI" id="CHEBI:18420"/>
    </cofactor>
</comment>
<dbReference type="HAMAP" id="MF_01965">
    <property type="entry name" value="NADHX_dehydratase"/>
    <property type="match status" value="1"/>
</dbReference>
<evidence type="ECO:0000256" key="6">
    <source>
        <dbReference type="ARBA" id="ARBA00022741"/>
    </source>
</evidence>
<dbReference type="PANTHER" id="PTHR12592">
    <property type="entry name" value="ATP-DEPENDENT (S)-NAD(P)H-HYDRATE DEHYDRATASE FAMILY MEMBER"/>
    <property type="match status" value="1"/>
</dbReference>
<dbReference type="PIRSF" id="PIRSF017184">
    <property type="entry name" value="Nnr"/>
    <property type="match status" value="1"/>
</dbReference>
<evidence type="ECO:0000259" key="21">
    <source>
        <dbReference type="PROSITE" id="PS51385"/>
    </source>
</evidence>
<dbReference type="PROSITE" id="PS51383">
    <property type="entry name" value="YJEF_C_3"/>
    <property type="match status" value="1"/>
</dbReference>
<dbReference type="InterPro" id="IPR036652">
    <property type="entry name" value="YjeF_N_dom_sf"/>
</dbReference>
<evidence type="ECO:0000256" key="9">
    <source>
        <dbReference type="ARBA" id="ARBA00022958"/>
    </source>
</evidence>
<evidence type="ECO:0000256" key="1">
    <source>
        <dbReference type="ARBA" id="ARBA00000013"/>
    </source>
</evidence>
<keyword evidence="12 17" id="KW-0456">Lyase</keyword>
<feature type="binding site" evidence="17">
    <location>
        <position position="439"/>
    </location>
    <ligand>
        <name>(6S)-NADPHX</name>
        <dbReference type="ChEBI" id="CHEBI:64076"/>
    </ligand>
</feature>
<keyword evidence="9 18" id="KW-0630">Potassium</keyword>
<evidence type="ECO:0000256" key="8">
    <source>
        <dbReference type="ARBA" id="ARBA00022857"/>
    </source>
</evidence>
<dbReference type="PROSITE" id="PS51385">
    <property type="entry name" value="YJEF_N"/>
    <property type="match status" value="1"/>
</dbReference>
<dbReference type="RefSeq" id="WP_123303986.1">
    <property type="nucleotide sequence ID" value="NZ_RKHK01000001.1"/>
</dbReference>
<keyword evidence="22" id="KW-0418">Kinase</keyword>
<comment type="similarity">
    <text evidence="4 19">In the C-terminal section; belongs to the NnrD/CARKD family.</text>
</comment>
<evidence type="ECO:0000256" key="3">
    <source>
        <dbReference type="ARBA" id="ARBA00006001"/>
    </source>
</evidence>
<sequence>MITAHTAEAVREAEEPLLAAGVPLMERASFALSTAIARELRAREQPVSGARVLLLVGGGNNGGDALHAGAYLARRGCAVRAALLAPEARVHPAGLSAARRAGVQVEQVAGEDGLVSLAASHPVWVDGLTGIGASGGLRSPLAEAVEALTDRAAELRRVGSPPLIVAVDVPSGIGVDDGSLPGPVLPADLTVTMGAVKAGLVLPPAAPLAGRIEVVDLGLELGEAEAMSLEEGDAAARWPVPGTADHKYTRGVLGVAAGSATYPGAAVLTVAGALATGPGMVRYLGAPSVSAAVLGAYPEVVAGSGRVQAWVLGPGVDPDDEIRLEELAEYRDAAAEAGVPVIFDAGGLSLLHEREVKAEGPTVITPHAGELAALLTARGNDVARAEVDAAPAAHARRAAQLTGAVVLLKGSATVIAAPDGPRYVQAEATGWLATAGAGDVLAGVLGTLATAAQSTAEAGHRRVTARELADVAALAVFVHGRAARRAAGLPPHALPAAAGGPAGHPLRAGDVAAALPAVIGELLG</sequence>
<dbReference type="CDD" id="cd01171">
    <property type="entry name" value="YXKO-related"/>
    <property type="match status" value="1"/>
</dbReference>
<evidence type="ECO:0000259" key="20">
    <source>
        <dbReference type="PROSITE" id="PS51383"/>
    </source>
</evidence>
<dbReference type="Gene3D" id="3.40.1190.20">
    <property type="match status" value="1"/>
</dbReference>
<dbReference type="PANTHER" id="PTHR12592:SF0">
    <property type="entry name" value="ATP-DEPENDENT (S)-NAD(P)H-HYDRATE DEHYDRATASE"/>
    <property type="match status" value="1"/>
</dbReference>
<dbReference type="SUPFAM" id="SSF53613">
    <property type="entry name" value="Ribokinase-like"/>
    <property type="match status" value="1"/>
</dbReference>
<dbReference type="EMBL" id="RKHK01000001">
    <property type="protein sequence ID" value="ROR73582.1"/>
    <property type="molecule type" value="Genomic_DNA"/>
</dbReference>
<feature type="binding site" evidence="18">
    <location>
        <position position="126"/>
    </location>
    <ligand>
        <name>K(+)</name>
        <dbReference type="ChEBI" id="CHEBI:29103"/>
    </ligand>
</feature>
<comment type="function">
    <text evidence="14 19">Bifunctional enzyme that catalyzes the epimerization of the S- and R-forms of NAD(P)HX and the dehydration of the S-form of NAD(P)HX at the expense of ADP, which is converted to AMP. This allows the repair of both epimers of NAD(P)HX, a damaged form of NAD(P)H that is a result of enzymatic or heat-dependent hydration.</text>
</comment>
<dbReference type="GO" id="GO:0052856">
    <property type="term" value="F:NAD(P)HX epimerase activity"/>
    <property type="evidence" value="ECO:0007669"/>
    <property type="project" value="UniProtKB-UniRule"/>
</dbReference>
<dbReference type="InterPro" id="IPR030677">
    <property type="entry name" value="Nnr"/>
</dbReference>
<dbReference type="Pfam" id="PF03853">
    <property type="entry name" value="YjeF_N"/>
    <property type="match status" value="1"/>
</dbReference>
<keyword evidence="13" id="KW-0511">Multifunctional enzyme</keyword>
<keyword evidence="22" id="KW-0808">Transferase</keyword>
<keyword evidence="6 17" id="KW-0547">Nucleotide-binding</keyword>
<comment type="catalytic activity">
    <reaction evidence="15 17 19">
        <text>(6S)-NADHX + ADP = AMP + phosphate + NADH + H(+)</text>
        <dbReference type="Rhea" id="RHEA:32223"/>
        <dbReference type="ChEBI" id="CHEBI:15378"/>
        <dbReference type="ChEBI" id="CHEBI:43474"/>
        <dbReference type="ChEBI" id="CHEBI:57945"/>
        <dbReference type="ChEBI" id="CHEBI:64074"/>
        <dbReference type="ChEBI" id="CHEBI:456215"/>
        <dbReference type="ChEBI" id="CHEBI:456216"/>
        <dbReference type="EC" id="4.2.1.136"/>
    </reaction>
</comment>
<dbReference type="GO" id="GO:0005524">
    <property type="term" value="F:ATP binding"/>
    <property type="evidence" value="ECO:0007669"/>
    <property type="project" value="UniProtKB-UniRule"/>
</dbReference>
<dbReference type="Proteomes" id="UP000280668">
    <property type="component" value="Unassembled WGS sequence"/>
</dbReference>